<proteinExistence type="predicted"/>
<dbReference type="InterPro" id="IPR001878">
    <property type="entry name" value="Znf_CCHC"/>
</dbReference>
<keyword evidence="5" id="KW-1185">Reference proteome</keyword>
<keyword evidence="1" id="KW-0479">Metal-binding</keyword>
<dbReference type="Proteomes" id="UP000634136">
    <property type="component" value="Unassembled WGS sequence"/>
</dbReference>
<feature type="domain" description="CCHC-type" evidence="3">
    <location>
        <begin position="26"/>
        <end position="39"/>
    </location>
</feature>
<accession>A0A834T464</accession>
<evidence type="ECO:0000313" key="5">
    <source>
        <dbReference type="Proteomes" id="UP000634136"/>
    </source>
</evidence>
<comment type="caution">
    <text evidence="4">The sequence shown here is derived from an EMBL/GenBank/DDBJ whole genome shotgun (WGS) entry which is preliminary data.</text>
</comment>
<evidence type="ECO:0000259" key="3">
    <source>
        <dbReference type="PROSITE" id="PS50158"/>
    </source>
</evidence>
<gene>
    <name evidence="4" type="ORF">G2W53_029378</name>
</gene>
<evidence type="ECO:0000313" key="4">
    <source>
        <dbReference type="EMBL" id="KAF7815409.1"/>
    </source>
</evidence>
<feature type="region of interest" description="Disordered" evidence="2">
    <location>
        <begin position="148"/>
        <end position="171"/>
    </location>
</feature>
<organism evidence="4 5">
    <name type="scientific">Senna tora</name>
    <dbReference type="NCBI Taxonomy" id="362788"/>
    <lineage>
        <taxon>Eukaryota</taxon>
        <taxon>Viridiplantae</taxon>
        <taxon>Streptophyta</taxon>
        <taxon>Embryophyta</taxon>
        <taxon>Tracheophyta</taxon>
        <taxon>Spermatophyta</taxon>
        <taxon>Magnoliopsida</taxon>
        <taxon>eudicotyledons</taxon>
        <taxon>Gunneridae</taxon>
        <taxon>Pentapetalae</taxon>
        <taxon>rosids</taxon>
        <taxon>fabids</taxon>
        <taxon>Fabales</taxon>
        <taxon>Fabaceae</taxon>
        <taxon>Caesalpinioideae</taxon>
        <taxon>Cassia clade</taxon>
        <taxon>Senna</taxon>
    </lineage>
</organism>
<name>A0A834T464_9FABA</name>
<feature type="compositionally biased region" description="Polar residues" evidence="2">
    <location>
        <begin position="148"/>
        <end position="157"/>
    </location>
</feature>
<evidence type="ECO:0000256" key="2">
    <source>
        <dbReference type="SAM" id="MobiDB-lite"/>
    </source>
</evidence>
<protein>
    <recommendedName>
        <fullName evidence="3">CCHC-type domain-containing protein</fullName>
    </recommendedName>
</protein>
<dbReference type="PROSITE" id="PS50158">
    <property type="entry name" value="ZF_CCHC"/>
    <property type="match status" value="1"/>
</dbReference>
<keyword evidence="1" id="KW-0863">Zinc-finger</keyword>
<dbReference type="AlphaFoldDB" id="A0A834T464"/>
<keyword evidence="1" id="KW-0862">Zinc</keyword>
<evidence type="ECO:0000256" key="1">
    <source>
        <dbReference type="PROSITE-ProRule" id="PRU00047"/>
    </source>
</evidence>
<dbReference type="GO" id="GO:0008270">
    <property type="term" value="F:zinc ion binding"/>
    <property type="evidence" value="ECO:0007669"/>
    <property type="project" value="UniProtKB-KW"/>
</dbReference>
<sequence length="450" mass="51978">MGTFIPLCNGDRVWVTCTPERAYRVCEQCGRLGHLDRDCDWSVIKTSTELQCQRINFYTKFGYDYWLDTQHVLFECPKRKTQEWSYRGSTLLQVGHIASNVTYRVFEKYSGDPTFTIHYQNRDSDSNQKKTKVDVQSSTIKQVQVQHRTQKKANMTKNIKGESSSHDTEEEMDPVILEDEEDWSADFLAGKERSPCDDGFLSSTDYGFEDNIDGILEDIAADLHRNSEGIGDPMDLEDPPVHQNQCGVGPTQESAHDESFVFTNQDKDVLKNQERSQSHGGVVVELDFNHSRNQVLTQLNMHTRVVEMLGDRFRGWSQFNSHEQSSLHKYLLMTDFMRHRDGLALRVYSHNQEKPRLAGSKTGVGGKRQVQFSQYKKRKKQKVEIIEGKTGGMKRKNRAPEDLLLVKSSREMGFKRIKGMNRDLRMKAIQNLQQKRGIWEASPLRPPRME</sequence>
<dbReference type="EMBL" id="JAAIUW010000009">
    <property type="protein sequence ID" value="KAF7815409.1"/>
    <property type="molecule type" value="Genomic_DNA"/>
</dbReference>
<reference evidence="4" key="1">
    <citation type="submission" date="2020-09" db="EMBL/GenBank/DDBJ databases">
        <title>Genome-Enabled Discovery of Anthraquinone Biosynthesis in Senna tora.</title>
        <authorList>
            <person name="Kang S.-H."/>
            <person name="Pandey R.P."/>
            <person name="Lee C.-M."/>
            <person name="Sim J.-S."/>
            <person name="Jeong J.-T."/>
            <person name="Choi B.-S."/>
            <person name="Jung M."/>
            <person name="Ginzburg D."/>
            <person name="Zhao K."/>
            <person name="Won S.Y."/>
            <person name="Oh T.-J."/>
            <person name="Yu Y."/>
            <person name="Kim N.-H."/>
            <person name="Lee O.R."/>
            <person name="Lee T.-H."/>
            <person name="Bashyal P."/>
            <person name="Kim T.-S."/>
            <person name="Lee W.-H."/>
            <person name="Kawkins C."/>
            <person name="Kim C.-K."/>
            <person name="Kim J.S."/>
            <person name="Ahn B.O."/>
            <person name="Rhee S.Y."/>
            <person name="Sohng J.K."/>
        </authorList>
    </citation>
    <scope>NUCLEOTIDE SEQUENCE</scope>
    <source>
        <tissue evidence="4">Leaf</tissue>
    </source>
</reference>
<dbReference type="GO" id="GO:0003676">
    <property type="term" value="F:nucleic acid binding"/>
    <property type="evidence" value="ECO:0007669"/>
    <property type="project" value="InterPro"/>
</dbReference>